<feature type="modified residue" description="4-aspartylphosphate" evidence="11">
    <location>
        <position position="52"/>
    </location>
</feature>
<dbReference type="InterPro" id="IPR036890">
    <property type="entry name" value="HATPase_C_sf"/>
</dbReference>
<dbReference type="SMART" id="SM00448">
    <property type="entry name" value="REC"/>
    <property type="match status" value="1"/>
</dbReference>
<evidence type="ECO:0000256" key="2">
    <source>
        <dbReference type="ARBA" id="ARBA00012438"/>
    </source>
</evidence>
<feature type="domain" description="Response regulatory" evidence="12">
    <location>
        <begin position="3"/>
        <end position="117"/>
    </location>
</feature>
<evidence type="ECO:0000256" key="4">
    <source>
        <dbReference type="ARBA" id="ARBA00022679"/>
    </source>
</evidence>
<evidence type="ECO:0000259" key="12">
    <source>
        <dbReference type="PROSITE" id="PS50110"/>
    </source>
</evidence>
<evidence type="ECO:0000256" key="7">
    <source>
        <dbReference type="ARBA" id="ARBA00022840"/>
    </source>
</evidence>
<evidence type="ECO:0000313" key="14">
    <source>
        <dbReference type="Proteomes" id="UP000033423"/>
    </source>
</evidence>
<dbReference type="Pfam" id="PF00072">
    <property type="entry name" value="Response_reg"/>
    <property type="match status" value="1"/>
</dbReference>
<dbReference type="InterPro" id="IPR003594">
    <property type="entry name" value="HATPase_dom"/>
</dbReference>
<keyword evidence="4" id="KW-0808">Transferase</keyword>
<keyword evidence="8" id="KW-0902">Two-component regulatory system</keyword>
<protein>
    <recommendedName>
        <fullName evidence="2">histidine kinase</fullName>
        <ecNumber evidence="2">2.7.13.3</ecNumber>
    </recommendedName>
</protein>
<dbReference type="Proteomes" id="UP000033423">
    <property type="component" value="Unassembled WGS sequence"/>
</dbReference>
<dbReference type="Pfam" id="PF07568">
    <property type="entry name" value="HisKA_2"/>
    <property type="match status" value="1"/>
</dbReference>
<dbReference type="GO" id="GO:0005524">
    <property type="term" value="F:ATP binding"/>
    <property type="evidence" value="ECO:0007669"/>
    <property type="project" value="UniProtKB-KW"/>
</dbReference>
<dbReference type="FunFam" id="3.40.50.2300:FF:000018">
    <property type="entry name" value="DNA-binding transcriptional regulator NtrC"/>
    <property type="match status" value="1"/>
</dbReference>
<comment type="caution">
    <text evidence="13">The sequence shown here is derived from an EMBL/GenBank/DDBJ whole genome shotgun (WGS) entry which is preliminary data.</text>
</comment>
<evidence type="ECO:0000256" key="6">
    <source>
        <dbReference type="ARBA" id="ARBA00022777"/>
    </source>
</evidence>
<dbReference type="InterPro" id="IPR011006">
    <property type="entry name" value="CheY-like_superfamily"/>
</dbReference>
<proteinExistence type="predicted"/>
<dbReference type="GO" id="GO:0000160">
    <property type="term" value="P:phosphorelay signal transduction system"/>
    <property type="evidence" value="ECO:0007669"/>
    <property type="project" value="UniProtKB-KW"/>
</dbReference>
<dbReference type="NCBIfam" id="TIGR00229">
    <property type="entry name" value="sensory_box"/>
    <property type="match status" value="1"/>
</dbReference>
<keyword evidence="7" id="KW-0067">ATP-binding</keyword>
<dbReference type="Gene3D" id="3.30.450.20">
    <property type="entry name" value="PAS domain"/>
    <property type="match status" value="1"/>
</dbReference>
<keyword evidence="5" id="KW-0547">Nucleotide-binding</keyword>
<dbReference type="SUPFAM" id="SSF55785">
    <property type="entry name" value="PYP-like sensor domain (PAS domain)"/>
    <property type="match status" value="1"/>
</dbReference>
<evidence type="ECO:0000256" key="8">
    <source>
        <dbReference type="ARBA" id="ARBA00023012"/>
    </source>
</evidence>
<evidence type="ECO:0000256" key="3">
    <source>
        <dbReference type="ARBA" id="ARBA00022553"/>
    </source>
</evidence>
<dbReference type="EC" id="2.7.13.3" evidence="2"/>
<dbReference type="PANTHER" id="PTHR41523:SF8">
    <property type="entry name" value="ETHYLENE RESPONSE SENSOR PROTEIN"/>
    <property type="match status" value="1"/>
</dbReference>
<keyword evidence="14" id="KW-1185">Reference proteome</keyword>
<sequence length="473" mass="53927">MVKVLVIDDEAIIRDRLKRLLMLDDYDAYAAENGIEGLEVFEREAPDVIVADIKMPKMDGIEVLKRIKMKKTKSEVIFITGHGGVDTAIEAMKEGAFGYIQKPVEYDELKIAIEKAIEKQDMQSKINTYVIELKRSVNEWETTFNCVSDGLSIHDERYNIIKANKAFIDTFGFSSDALDTKPCHDIFDCVKNDIYSCLNLKSSHSRGSCIKEIFYTPLNAYFEITASPIFAKDGEFKGSIHIFKDITQRKLYEEQINASLQEKTLLLREIHHRVKNNMEIISSLIELHMEDIEDKKTMSMCDDMRNRIRSMSLVHKMLYQSDNISEVNFADYTKNLVTDILNSYRTDPSTVAVNMDIDDVYIAMDTAVPCCLIINELVTNSLKHAFTGMASGELHISFRGVGHNTNENAYELIVKDNGKGIPDGFDINKSSSMGLKLIRILAEYQLRGKIEMNTKGGTEFKLSFNELQYKKRL</sequence>
<dbReference type="SUPFAM" id="SSF52172">
    <property type="entry name" value="CheY-like"/>
    <property type="match status" value="1"/>
</dbReference>
<evidence type="ECO:0000256" key="1">
    <source>
        <dbReference type="ARBA" id="ARBA00000085"/>
    </source>
</evidence>
<dbReference type="SMART" id="SM00387">
    <property type="entry name" value="HATPase_c"/>
    <property type="match status" value="1"/>
</dbReference>
<keyword evidence="9" id="KW-0805">Transcription regulation</keyword>
<evidence type="ECO:0000256" key="9">
    <source>
        <dbReference type="ARBA" id="ARBA00023015"/>
    </source>
</evidence>
<reference evidence="13 14" key="1">
    <citation type="submission" date="2015-02" db="EMBL/GenBank/DDBJ databases">
        <title>Single-cell genomics of uncultivated deep-branching MTB reveals a conserved set of magnetosome genes.</title>
        <authorList>
            <person name="Kolinko S."/>
            <person name="Richter M."/>
            <person name="Glockner F.O."/>
            <person name="Brachmann A."/>
            <person name="Schuler D."/>
        </authorList>
    </citation>
    <scope>NUCLEOTIDE SEQUENCE [LARGE SCALE GENOMIC DNA]</scope>
    <source>
        <strain evidence="13">TM-1</strain>
    </source>
</reference>
<dbReference type="Pfam" id="PF02518">
    <property type="entry name" value="HATPase_c"/>
    <property type="match status" value="1"/>
</dbReference>
<comment type="catalytic activity">
    <reaction evidence="1">
        <text>ATP + protein L-histidine = ADP + protein N-phospho-L-histidine.</text>
        <dbReference type="EC" id="2.7.13.3"/>
    </reaction>
</comment>
<dbReference type="PROSITE" id="PS50110">
    <property type="entry name" value="RESPONSE_REGULATORY"/>
    <property type="match status" value="1"/>
</dbReference>
<keyword evidence="6 13" id="KW-0418">Kinase</keyword>
<dbReference type="InterPro" id="IPR001789">
    <property type="entry name" value="Sig_transdc_resp-reg_receiver"/>
</dbReference>
<dbReference type="InterPro" id="IPR011495">
    <property type="entry name" value="Sig_transdc_His_kin_sub2_dim/P"/>
</dbReference>
<evidence type="ECO:0000313" key="13">
    <source>
        <dbReference type="EMBL" id="KJU81941.1"/>
    </source>
</evidence>
<dbReference type="PANTHER" id="PTHR41523">
    <property type="entry name" value="TWO-COMPONENT SYSTEM SENSOR PROTEIN"/>
    <property type="match status" value="1"/>
</dbReference>
<dbReference type="Pfam" id="PF13426">
    <property type="entry name" value="PAS_9"/>
    <property type="match status" value="1"/>
</dbReference>
<name>A0A0F3GJ79_9BACT</name>
<accession>A0A0F3GJ79</accession>
<dbReference type="EMBL" id="LACI01002484">
    <property type="protein sequence ID" value="KJU81941.1"/>
    <property type="molecule type" value="Genomic_DNA"/>
</dbReference>
<gene>
    <name evidence="13" type="ORF">MBAV_005869</name>
</gene>
<dbReference type="Gene3D" id="3.40.50.2300">
    <property type="match status" value="1"/>
</dbReference>
<dbReference type="Gene3D" id="3.30.565.10">
    <property type="entry name" value="Histidine kinase-like ATPase, C-terminal domain"/>
    <property type="match status" value="1"/>
</dbReference>
<dbReference type="AlphaFoldDB" id="A0A0F3GJ79"/>
<keyword evidence="3 11" id="KW-0597">Phosphoprotein</keyword>
<evidence type="ECO:0000256" key="5">
    <source>
        <dbReference type="ARBA" id="ARBA00022741"/>
    </source>
</evidence>
<keyword evidence="10" id="KW-0804">Transcription</keyword>
<evidence type="ECO:0000256" key="10">
    <source>
        <dbReference type="ARBA" id="ARBA00023163"/>
    </source>
</evidence>
<dbReference type="GO" id="GO:0004673">
    <property type="term" value="F:protein histidine kinase activity"/>
    <property type="evidence" value="ECO:0007669"/>
    <property type="project" value="UniProtKB-EC"/>
</dbReference>
<organism evidence="13 14">
    <name type="scientific">Candidatus Magnetobacterium bavaricum</name>
    <dbReference type="NCBI Taxonomy" id="29290"/>
    <lineage>
        <taxon>Bacteria</taxon>
        <taxon>Pseudomonadati</taxon>
        <taxon>Nitrospirota</taxon>
        <taxon>Thermodesulfovibrionia</taxon>
        <taxon>Thermodesulfovibrionales</taxon>
        <taxon>Candidatus Magnetobacteriaceae</taxon>
        <taxon>Candidatus Magnetobacterium</taxon>
    </lineage>
</organism>
<evidence type="ECO:0000256" key="11">
    <source>
        <dbReference type="PROSITE-ProRule" id="PRU00169"/>
    </source>
</evidence>
<dbReference type="InterPro" id="IPR000014">
    <property type="entry name" value="PAS"/>
</dbReference>
<dbReference type="SUPFAM" id="SSF55874">
    <property type="entry name" value="ATPase domain of HSP90 chaperone/DNA topoisomerase II/histidine kinase"/>
    <property type="match status" value="1"/>
</dbReference>
<dbReference type="InterPro" id="IPR035965">
    <property type="entry name" value="PAS-like_dom_sf"/>
</dbReference>